<organism evidence="5 6">
    <name type="scientific">Mycena metata</name>
    <dbReference type="NCBI Taxonomy" id="1033252"/>
    <lineage>
        <taxon>Eukaryota</taxon>
        <taxon>Fungi</taxon>
        <taxon>Dikarya</taxon>
        <taxon>Basidiomycota</taxon>
        <taxon>Agaricomycotina</taxon>
        <taxon>Agaricomycetes</taxon>
        <taxon>Agaricomycetidae</taxon>
        <taxon>Agaricales</taxon>
        <taxon>Marasmiineae</taxon>
        <taxon>Mycenaceae</taxon>
        <taxon>Mycena</taxon>
    </lineage>
</organism>
<feature type="compositionally biased region" description="Polar residues" evidence="4">
    <location>
        <begin position="16"/>
        <end position="35"/>
    </location>
</feature>
<evidence type="ECO:0000256" key="2">
    <source>
        <dbReference type="ARBA" id="ARBA00012007"/>
    </source>
</evidence>
<keyword evidence="6" id="KW-1185">Reference proteome</keyword>
<dbReference type="EMBL" id="JARKIB010000008">
    <property type="protein sequence ID" value="KAJ7777233.1"/>
    <property type="molecule type" value="Genomic_DNA"/>
</dbReference>
<comment type="catalytic activity">
    <reaction evidence="3">
        <text>2'-phospho-[ligated tRNA] + NAD(+) = mature tRNA + ADP-alpha-D-ribose 1'',2''-cyclic phosphate + nicotinamide</text>
        <dbReference type="Rhea" id="RHEA:23324"/>
        <dbReference type="Rhea" id="RHEA-COMP:11106"/>
        <dbReference type="Rhea" id="RHEA-COMP:11107"/>
        <dbReference type="ChEBI" id="CHEBI:17154"/>
        <dbReference type="ChEBI" id="CHEBI:57540"/>
        <dbReference type="ChEBI" id="CHEBI:76596"/>
        <dbReference type="ChEBI" id="CHEBI:82883"/>
        <dbReference type="ChEBI" id="CHEBI:85027"/>
        <dbReference type="EC" id="2.7.1.160"/>
    </reaction>
</comment>
<dbReference type="Gene3D" id="1.10.10.970">
    <property type="entry name" value="RNA 2'-phosphotransferase, Tpt1/KptA family, N-terminal domain"/>
    <property type="match status" value="1"/>
</dbReference>
<gene>
    <name evidence="5" type="ORF">B0H16DRAFT_1504770</name>
</gene>
<comment type="function">
    <text evidence="1">Catalyzes the last step of tRNA splicing, the transfer of the splice junction 2'-phosphate from ligated tRNA to NAD to produce ADP-ribose 1''-2'' cyclic phosphate.</text>
</comment>
<dbReference type="PANTHER" id="PTHR12684:SF2">
    <property type="entry name" value="TRNA 2'-PHOSPHOTRANSFERASE 1"/>
    <property type="match status" value="1"/>
</dbReference>
<accession>A0AAD7K362</accession>
<dbReference type="InterPro" id="IPR042080">
    <property type="entry name" value="RNA_2'-PTrans_N"/>
</dbReference>
<evidence type="ECO:0000313" key="6">
    <source>
        <dbReference type="Proteomes" id="UP001215598"/>
    </source>
</evidence>
<reference evidence="5" key="1">
    <citation type="submission" date="2023-03" db="EMBL/GenBank/DDBJ databases">
        <title>Massive genome expansion in bonnet fungi (Mycena s.s.) driven by repeated elements and novel gene families across ecological guilds.</title>
        <authorList>
            <consortium name="Lawrence Berkeley National Laboratory"/>
            <person name="Harder C.B."/>
            <person name="Miyauchi S."/>
            <person name="Viragh M."/>
            <person name="Kuo A."/>
            <person name="Thoen E."/>
            <person name="Andreopoulos B."/>
            <person name="Lu D."/>
            <person name="Skrede I."/>
            <person name="Drula E."/>
            <person name="Henrissat B."/>
            <person name="Morin E."/>
            <person name="Kohler A."/>
            <person name="Barry K."/>
            <person name="LaButti K."/>
            <person name="Morin E."/>
            <person name="Salamov A."/>
            <person name="Lipzen A."/>
            <person name="Mereny Z."/>
            <person name="Hegedus B."/>
            <person name="Baldrian P."/>
            <person name="Stursova M."/>
            <person name="Weitz H."/>
            <person name="Taylor A."/>
            <person name="Grigoriev I.V."/>
            <person name="Nagy L.G."/>
            <person name="Martin F."/>
            <person name="Kauserud H."/>
        </authorList>
    </citation>
    <scope>NUCLEOTIDE SEQUENCE</scope>
    <source>
        <strain evidence="5">CBHHK182m</strain>
    </source>
</reference>
<evidence type="ECO:0000256" key="3">
    <source>
        <dbReference type="ARBA" id="ARBA00047949"/>
    </source>
</evidence>
<dbReference type="AlphaFoldDB" id="A0AAD7K362"/>
<feature type="region of interest" description="Disordered" evidence="4">
    <location>
        <begin position="1"/>
        <end position="35"/>
    </location>
</feature>
<dbReference type="EC" id="2.7.1.160" evidence="2"/>
<dbReference type="GO" id="GO:0006388">
    <property type="term" value="P:tRNA splicing, via endonucleolytic cleavage and ligation"/>
    <property type="evidence" value="ECO:0007669"/>
    <property type="project" value="TreeGrafter"/>
</dbReference>
<dbReference type="Proteomes" id="UP001215598">
    <property type="component" value="Unassembled WGS sequence"/>
</dbReference>
<dbReference type="Pfam" id="PF01885">
    <property type="entry name" value="PTS_2-RNA"/>
    <property type="match status" value="1"/>
</dbReference>
<dbReference type="GO" id="GO:0000215">
    <property type="term" value="F:tRNA 2'-phosphotransferase activity"/>
    <property type="evidence" value="ECO:0007669"/>
    <property type="project" value="UniProtKB-EC"/>
</dbReference>
<comment type="caution">
    <text evidence="5">The sequence shown here is derived from an EMBL/GenBank/DDBJ whole genome shotgun (WGS) entry which is preliminary data.</text>
</comment>
<evidence type="ECO:0000256" key="4">
    <source>
        <dbReference type="SAM" id="MobiDB-lite"/>
    </source>
</evidence>
<evidence type="ECO:0000256" key="1">
    <source>
        <dbReference type="ARBA" id="ARBA00003343"/>
    </source>
</evidence>
<dbReference type="InterPro" id="IPR002745">
    <property type="entry name" value="Ptrans_KptA/Tpt1"/>
</dbReference>
<dbReference type="PANTHER" id="PTHR12684">
    <property type="entry name" value="PUTATIVE PHOSPHOTRANSFERASE"/>
    <property type="match status" value="1"/>
</dbReference>
<dbReference type="SUPFAM" id="SSF56399">
    <property type="entry name" value="ADP-ribosylation"/>
    <property type="match status" value="1"/>
</dbReference>
<evidence type="ECO:0000313" key="5">
    <source>
        <dbReference type="EMBL" id="KAJ7777233.1"/>
    </source>
</evidence>
<protein>
    <recommendedName>
        <fullName evidence="2">2'-phosphotransferase</fullName>
        <ecNumber evidence="2">2.7.1.160</ecNumber>
    </recommendedName>
</protein>
<sequence>MLRASLSRIHSHKNQRWMSQLHSPSPAQDTQRMQPNWSPFEKFTTRLNWLLRHGAVPPTVIRPDGFLRLSDVRSHWQFRRLSPEQFDELLAQDEGKRFRMIQDYDIRIEAEATWIRARIKHTLKSIDRRVRRIRSPDELPMAVYPLDARMWRQVKYQGIPSSPEDGLIRLRQDFDYTSTINILLDIPLLLSSGVQLFLHPDGTILTTGDATGGLQPRMFLEVLQVVVQRETLLLARRVTADDSGAP</sequence>
<name>A0AAD7K362_9AGAR</name>
<proteinExistence type="predicted"/>